<accession>A0ABP6Y0Z0</accession>
<reference evidence="5" key="1">
    <citation type="journal article" date="2019" name="Int. J. Syst. Evol. Microbiol.">
        <title>The Global Catalogue of Microorganisms (GCM) 10K type strain sequencing project: providing services to taxonomists for standard genome sequencing and annotation.</title>
        <authorList>
            <consortium name="The Broad Institute Genomics Platform"/>
            <consortium name="The Broad Institute Genome Sequencing Center for Infectious Disease"/>
            <person name="Wu L."/>
            <person name="Ma J."/>
        </authorList>
    </citation>
    <scope>NUCLEOTIDE SEQUENCE [LARGE SCALE GENOMIC DNA]</scope>
    <source>
        <strain evidence="5">JCM 16540</strain>
    </source>
</reference>
<dbReference type="RefSeq" id="WP_204910174.1">
    <property type="nucleotide sequence ID" value="NZ_BAAAYR010000004.1"/>
</dbReference>
<evidence type="ECO:0000256" key="1">
    <source>
        <dbReference type="ARBA" id="ARBA00006484"/>
    </source>
</evidence>
<comment type="caution">
    <text evidence="4">The sequence shown here is derived from an EMBL/GenBank/DDBJ whole genome shotgun (WGS) entry which is preliminary data.</text>
</comment>
<dbReference type="Pfam" id="PF13561">
    <property type="entry name" value="adh_short_C2"/>
    <property type="match status" value="1"/>
</dbReference>
<dbReference type="Gene3D" id="3.40.50.720">
    <property type="entry name" value="NAD(P)-binding Rossmann-like Domain"/>
    <property type="match status" value="1"/>
</dbReference>
<gene>
    <name evidence="4" type="ORF">GCM10022197_34800</name>
</gene>
<dbReference type="SUPFAM" id="SSF51735">
    <property type="entry name" value="NAD(P)-binding Rossmann-fold domains"/>
    <property type="match status" value="1"/>
</dbReference>
<dbReference type="InterPro" id="IPR020904">
    <property type="entry name" value="Sc_DH/Rdtase_CS"/>
</dbReference>
<dbReference type="PROSITE" id="PS00061">
    <property type="entry name" value="ADH_SHORT"/>
    <property type="match status" value="1"/>
</dbReference>
<name>A0ABP6Y0Z0_9ACTN</name>
<keyword evidence="5" id="KW-1185">Reference proteome</keyword>
<evidence type="ECO:0000313" key="4">
    <source>
        <dbReference type="EMBL" id="GAA3574754.1"/>
    </source>
</evidence>
<dbReference type="PANTHER" id="PTHR43669">
    <property type="entry name" value="5-KETO-D-GLUCONATE 5-REDUCTASE"/>
    <property type="match status" value="1"/>
</dbReference>
<dbReference type="PRINTS" id="PR00081">
    <property type="entry name" value="GDHRDH"/>
</dbReference>
<evidence type="ECO:0000256" key="2">
    <source>
        <dbReference type="ARBA" id="ARBA00023002"/>
    </source>
</evidence>
<dbReference type="PRINTS" id="PR00080">
    <property type="entry name" value="SDRFAMILY"/>
</dbReference>
<evidence type="ECO:0000259" key="3">
    <source>
        <dbReference type="SMART" id="SM00822"/>
    </source>
</evidence>
<feature type="domain" description="Ketoreductase" evidence="3">
    <location>
        <begin position="17"/>
        <end position="198"/>
    </location>
</feature>
<dbReference type="PANTHER" id="PTHR43669:SF14">
    <property type="entry name" value="OXIDOREDUCTASE"/>
    <property type="match status" value="1"/>
</dbReference>
<comment type="similarity">
    <text evidence="1">Belongs to the short-chain dehydrogenases/reductases (SDR) family.</text>
</comment>
<dbReference type="Proteomes" id="UP001500767">
    <property type="component" value="Unassembled WGS sequence"/>
</dbReference>
<sequence>MSAPVPSVPALFDLTGTLALVTGSSRGIGRALAEGLAGAGATVVLNGRDPDRLERTWSELAATWGADRVHAYAFDVTDEPAVEAAVARVRSEVGEVGVLVNNAGVQHRVPMVDLDAADWRRVIETDLTSAFLVGRAVARSMISRGRGKIVNVASVQSDLARPGIAPYTAAKGGLRNLTRAMAAEWAASGVQVNALAPGYLATEMTQALVDDEQFDAWVRGRTPAARWGTPADLVGPVVWLASAASDFVNGQTIFVDGGMTVVV</sequence>
<dbReference type="SMART" id="SM00822">
    <property type="entry name" value="PKS_KR"/>
    <property type="match status" value="1"/>
</dbReference>
<dbReference type="InterPro" id="IPR036291">
    <property type="entry name" value="NAD(P)-bd_dom_sf"/>
</dbReference>
<evidence type="ECO:0000313" key="5">
    <source>
        <dbReference type="Proteomes" id="UP001500767"/>
    </source>
</evidence>
<protein>
    <submittedName>
        <fullName evidence="4">SDR family oxidoreductase</fullName>
    </submittedName>
</protein>
<keyword evidence="2" id="KW-0560">Oxidoreductase</keyword>
<proteinExistence type="inferred from homology"/>
<organism evidence="4 5">
    <name type="scientific">Microlunatus spumicola</name>
    <dbReference type="NCBI Taxonomy" id="81499"/>
    <lineage>
        <taxon>Bacteria</taxon>
        <taxon>Bacillati</taxon>
        <taxon>Actinomycetota</taxon>
        <taxon>Actinomycetes</taxon>
        <taxon>Propionibacteriales</taxon>
        <taxon>Propionibacteriaceae</taxon>
        <taxon>Microlunatus</taxon>
    </lineage>
</organism>
<dbReference type="InterPro" id="IPR002347">
    <property type="entry name" value="SDR_fam"/>
</dbReference>
<dbReference type="InterPro" id="IPR057326">
    <property type="entry name" value="KR_dom"/>
</dbReference>
<dbReference type="EMBL" id="BAAAYR010000004">
    <property type="protein sequence ID" value="GAA3574754.1"/>
    <property type="molecule type" value="Genomic_DNA"/>
</dbReference>